<dbReference type="CDD" id="cd07012">
    <property type="entry name" value="PBP2_Bug_TTT"/>
    <property type="match status" value="1"/>
</dbReference>
<organism evidence="3 4">
    <name type="scientific">Paracraurococcus lichenis</name>
    <dbReference type="NCBI Taxonomy" id="3064888"/>
    <lineage>
        <taxon>Bacteria</taxon>
        <taxon>Pseudomonadati</taxon>
        <taxon>Pseudomonadota</taxon>
        <taxon>Alphaproteobacteria</taxon>
        <taxon>Acetobacterales</taxon>
        <taxon>Roseomonadaceae</taxon>
        <taxon>Paracraurococcus</taxon>
    </lineage>
</organism>
<dbReference type="Gene3D" id="3.40.190.150">
    <property type="entry name" value="Bordetella uptake gene, domain 1"/>
    <property type="match status" value="1"/>
</dbReference>
<dbReference type="RefSeq" id="WP_305102588.1">
    <property type="nucleotide sequence ID" value="NZ_JAUTWS010000004.1"/>
</dbReference>
<dbReference type="EMBL" id="JAUTWS010000004">
    <property type="protein sequence ID" value="MDO9707715.1"/>
    <property type="molecule type" value="Genomic_DNA"/>
</dbReference>
<name>A0ABT9DV92_9PROT</name>
<dbReference type="PIRSF" id="PIRSF017082">
    <property type="entry name" value="YflP"/>
    <property type="match status" value="1"/>
</dbReference>
<gene>
    <name evidence="3" type="ORF">Q7A36_05100</name>
</gene>
<comment type="similarity">
    <text evidence="1">Belongs to the UPF0065 (bug) family.</text>
</comment>
<protein>
    <submittedName>
        <fullName evidence="3">Tripartite tricarboxylate transporter substrate binding protein</fullName>
    </submittedName>
</protein>
<accession>A0ABT9DV92</accession>
<feature type="chain" id="PRO_5046234544" evidence="2">
    <location>
        <begin position="24"/>
        <end position="331"/>
    </location>
</feature>
<feature type="signal peptide" evidence="2">
    <location>
        <begin position="1"/>
        <end position="23"/>
    </location>
</feature>
<evidence type="ECO:0000256" key="1">
    <source>
        <dbReference type="ARBA" id="ARBA00006987"/>
    </source>
</evidence>
<evidence type="ECO:0000313" key="4">
    <source>
        <dbReference type="Proteomes" id="UP001243009"/>
    </source>
</evidence>
<dbReference type="Proteomes" id="UP001243009">
    <property type="component" value="Unassembled WGS sequence"/>
</dbReference>
<keyword evidence="2" id="KW-0732">Signal</keyword>
<reference evidence="3 4" key="1">
    <citation type="submission" date="2023-08" db="EMBL/GenBank/DDBJ databases">
        <title>The draft genome sequence of Paracraurococcus sp. LOR1-02.</title>
        <authorList>
            <person name="Kingkaew E."/>
            <person name="Tanasupawat S."/>
        </authorList>
    </citation>
    <scope>NUCLEOTIDE SEQUENCE [LARGE SCALE GENOMIC DNA]</scope>
    <source>
        <strain evidence="3 4">LOR1-02</strain>
    </source>
</reference>
<dbReference type="PROSITE" id="PS51318">
    <property type="entry name" value="TAT"/>
    <property type="match status" value="1"/>
</dbReference>
<comment type="caution">
    <text evidence="3">The sequence shown here is derived from an EMBL/GenBank/DDBJ whole genome shotgun (WGS) entry which is preliminary data.</text>
</comment>
<dbReference type="Gene3D" id="3.40.190.10">
    <property type="entry name" value="Periplasmic binding protein-like II"/>
    <property type="match status" value="1"/>
</dbReference>
<dbReference type="PANTHER" id="PTHR42928">
    <property type="entry name" value="TRICARBOXYLATE-BINDING PROTEIN"/>
    <property type="match status" value="1"/>
</dbReference>
<dbReference type="InterPro" id="IPR042100">
    <property type="entry name" value="Bug_dom1"/>
</dbReference>
<dbReference type="SUPFAM" id="SSF53850">
    <property type="entry name" value="Periplasmic binding protein-like II"/>
    <property type="match status" value="1"/>
</dbReference>
<dbReference type="Pfam" id="PF03401">
    <property type="entry name" value="TctC"/>
    <property type="match status" value="1"/>
</dbReference>
<evidence type="ECO:0000256" key="2">
    <source>
        <dbReference type="SAM" id="SignalP"/>
    </source>
</evidence>
<dbReference type="PANTHER" id="PTHR42928:SF5">
    <property type="entry name" value="BLR1237 PROTEIN"/>
    <property type="match status" value="1"/>
</dbReference>
<dbReference type="InterPro" id="IPR006311">
    <property type="entry name" value="TAT_signal"/>
</dbReference>
<proteinExistence type="inferred from homology"/>
<sequence length="331" mass="34921">MAMPPLRRRALLGALAASPAALTAPGRAAEAWPSRPVRLVVGYPAGASTDICARILAEDMRTRLPQPVVVENRPGANGSLGAAFVAAAEPDGHTLLVSNTSTMTANHLLYRDIRYQPLRDLLPLASITISPFILAASPKSPRSRGFRSVADLVAAAKASPGGLTYGSAGNGNLQHLNMELFCTAAGIRLLHVPFRGAAPAQNALVAGEVDLVLETPSTTPLLKSGLLIPLACTGATRWRDLPDVPTLAESGWPDFVATFWNGLVAPAGLPLPILERLVWLMEAAAAAPATRQLLLAQGEVMVLRPEAFRDRIAADIERNAQVIRSAGIELQ</sequence>
<evidence type="ECO:0000313" key="3">
    <source>
        <dbReference type="EMBL" id="MDO9707715.1"/>
    </source>
</evidence>
<dbReference type="InterPro" id="IPR005064">
    <property type="entry name" value="BUG"/>
</dbReference>
<keyword evidence="4" id="KW-1185">Reference proteome</keyword>